<reference evidence="2 3" key="1">
    <citation type="submission" date="2023-07" db="EMBL/GenBank/DDBJ databases">
        <title>Genomic Encyclopedia of Type Strains, Phase IV (KMG-IV): sequencing the most valuable type-strain genomes for metagenomic binning, comparative biology and taxonomic classification.</title>
        <authorList>
            <person name="Goeker M."/>
        </authorList>
    </citation>
    <scope>NUCLEOTIDE SEQUENCE [LARGE SCALE GENOMIC DNA]</scope>
    <source>
        <strain evidence="2 3">DSM 23494</strain>
    </source>
</reference>
<evidence type="ECO:0000313" key="2">
    <source>
        <dbReference type="EMBL" id="MDQ0269801.1"/>
    </source>
</evidence>
<keyword evidence="1" id="KW-1133">Transmembrane helix</keyword>
<dbReference type="Proteomes" id="UP001238088">
    <property type="component" value="Unassembled WGS sequence"/>
</dbReference>
<keyword evidence="3" id="KW-1185">Reference proteome</keyword>
<name>A0ABU0AEW6_9BACI</name>
<protein>
    <submittedName>
        <fullName evidence="2">Membrane protein YdbS with pleckstrin-like domain</fullName>
    </submittedName>
</protein>
<keyword evidence="1" id="KW-0812">Transmembrane</keyword>
<dbReference type="EMBL" id="JAUSUB010000005">
    <property type="protein sequence ID" value="MDQ0269801.1"/>
    <property type="molecule type" value="Genomic_DNA"/>
</dbReference>
<evidence type="ECO:0000313" key="3">
    <source>
        <dbReference type="Proteomes" id="UP001238088"/>
    </source>
</evidence>
<comment type="caution">
    <text evidence="2">The sequence shown here is derived from an EMBL/GenBank/DDBJ whole genome shotgun (WGS) entry which is preliminary data.</text>
</comment>
<organism evidence="2 3">
    <name type="scientific">Cytobacillus purgationiresistens</name>
    <dbReference type="NCBI Taxonomy" id="863449"/>
    <lineage>
        <taxon>Bacteria</taxon>
        <taxon>Bacillati</taxon>
        <taxon>Bacillota</taxon>
        <taxon>Bacilli</taxon>
        <taxon>Bacillales</taxon>
        <taxon>Bacillaceae</taxon>
        <taxon>Cytobacillus</taxon>
    </lineage>
</organism>
<feature type="transmembrane region" description="Helical" evidence="1">
    <location>
        <begin position="33"/>
        <end position="57"/>
    </location>
</feature>
<proteinExistence type="predicted"/>
<feature type="transmembrane region" description="Helical" evidence="1">
    <location>
        <begin position="6"/>
        <end position="26"/>
    </location>
</feature>
<sequence>MNSTFTVFLPIIIYFIIFVFMSLFIIRYAKSKVAMTAVIVVGIIILLFIILGVYPLIF</sequence>
<evidence type="ECO:0000256" key="1">
    <source>
        <dbReference type="SAM" id="Phobius"/>
    </source>
</evidence>
<dbReference type="RefSeq" id="WP_307473661.1">
    <property type="nucleotide sequence ID" value="NZ_JAUSUB010000005.1"/>
</dbReference>
<keyword evidence="1" id="KW-0472">Membrane</keyword>
<gene>
    <name evidence="2" type="ORF">J2S17_001673</name>
</gene>
<accession>A0ABU0AEW6</accession>